<dbReference type="EMBL" id="JASCXW010000037">
    <property type="protein sequence ID" value="MDI6453597.1"/>
    <property type="molecule type" value="Genomic_DNA"/>
</dbReference>
<evidence type="ECO:0000313" key="6">
    <source>
        <dbReference type="Proteomes" id="UP001431532"/>
    </source>
</evidence>
<keyword evidence="2" id="KW-0732">Signal</keyword>
<evidence type="ECO:0000313" key="5">
    <source>
        <dbReference type="EMBL" id="MDI6453597.1"/>
    </source>
</evidence>
<dbReference type="InterPro" id="IPR032179">
    <property type="entry name" value="Cry22Aa_Ig-like"/>
</dbReference>
<feature type="domain" description="Pesticidal crystal protein Cry22Aa Ig-like" evidence="4">
    <location>
        <begin position="288"/>
        <end position="358"/>
    </location>
</feature>
<gene>
    <name evidence="5" type="ORF">QJ521_08455</name>
</gene>
<keyword evidence="6" id="KW-1185">Reference proteome</keyword>
<protein>
    <submittedName>
        <fullName evidence="5">DUF5011 domain-containing protein</fullName>
    </submittedName>
</protein>
<feature type="domain" description="Pesticidal crystal protein Cry22Aa Ig-like" evidence="4">
    <location>
        <begin position="779"/>
        <end position="840"/>
    </location>
</feature>
<dbReference type="GO" id="GO:0016798">
    <property type="term" value="F:hydrolase activity, acting on glycosyl bonds"/>
    <property type="evidence" value="ECO:0007669"/>
    <property type="project" value="InterPro"/>
</dbReference>
<feature type="signal peptide" evidence="2">
    <location>
        <begin position="1"/>
        <end position="21"/>
    </location>
</feature>
<evidence type="ECO:0000259" key="3">
    <source>
        <dbReference type="Pfam" id="PF02018"/>
    </source>
</evidence>
<evidence type="ECO:0000259" key="4">
    <source>
        <dbReference type="Pfam" id="PF16403"/>
    </source>
</evidence>
<evidence type="ECO:0000256" key="2">
    <source>
        <dbReference type="SAM" id="SignalP"/>
    </source>
</evidence>
<feature type="domain" description="CBM-cenC" evidence="3">
    <location>
        <begin position="611"/>
        <end position="737"/>
    </location>
</feature>
<dbReference type="Gene3D" id="2.60.40.10">
    <property type="entry name" value="Immunoglobulins"/>
    <property type="match status" value="6"/>
</dbReference>
<reference evidence="5" key="1">
    <citation type="submission" date="2023-05" db="EMBL/GenBank/DDBJ databases">
        <title>Mariniplasma microaerophilum sp. nov., a novel anaerobic mollicute isolated from terrestrial mud volcano, Taman Peninsula, Russia.</title>
        <authorList>
            <person name="Khomyakova M.A."/>
            <person name="Merkel A.Y."/>
            <person name="Slobodkin A.I."/>
        </authorList>
    </citation>
    <scope>NUCLEOTIDE SEQUENCE</scope>
    <source>
        <strain evidence="5">M4Ah</strain>
    </source>
</reference>
<comment type="caution">
    <text evidence="5">The sequence shown here is derived from an EMBL/GenBank/DDBJ whole genome shotgun (WGS) entry which is preliminary data.</text>
</comment>
<sequence length="1348" mass="147640">MKKVFYTIFILFMAITLVACKGGEPTDPVDPTPTEDPTPTPVDTLAPLLFGVSDVVVDVGGEFDPLAGITATDNVDGNLTSQINVSGEYDLDVAGVYTLTYTVSDAAGNVATATRQLIVRVAPASELFVTNGDFSEPLDGTWTHWAGEGGASTVQVVDGVLEYNITANGSNWWSSQFSQPNLVVPQGKAFKFQFDAKADEPRAIVTKLENAQYVGYFDEAHMLTTEWVTYEIEFFVTAETITNGKLIFGGGTTAAYLTGGNALTKVYLDNVKFIELEPSEDDVPPVISGALDKIIDQNEVFNPLQGITVSDNMDTTLTVDDIVIDGTVDSSTPGDYVLTYTLEDASGNETVVTRTITVADGLAPSTWLVVNGDFEEDQLTPLPQPAETGWGWHGAASFDARIQGGMAIIDVHTLGTTTFGVQFYQQNRVIEQGRIYKVTFDARADIARPIQVALEQGTTRRFDQIVDITTSWETYEIYIDHILPGYTNGKFAFFMGLVGSNSVPTTVYLDNVTVERVAEIVDEAAPELRGVEDYIIRKGISFDPLAGVTIFDAVDKDVTVEDIVVDSNLDTDLVGDYTITYTVEDASGNEAIYTRTIHVVEAEDMPQNSFLIINGDFEEDQTAPAAAGAGWGWHGGGTFTVEIADGMMTQVITNVGTVPHGTQFYQLNRVIDTRATYLLTFDAKVEDARSIRLSLEAGTSVNWFKVVDITTDWVTYEAYITVPGGGFTNGKFAFFAGLVEANSPATTFYLDNVSIELVGYLVDEDAPMIFGVDEVETIEGLEFDPLLGVTVFDVVDKSLTPQDIVITGEVDTDTPGDYELTYTLTDKSGNVTSIVRHVVVSASDGSIPTTFVLINGDFDEDQTAPAAAGAGWGWHGNGQFNVNIENGVAQIDVFETWTQFFGVQFYILNRTVTQGHTYRITFRAKADDARPIQLNLESSGARFSAFFDLDTEYAEYVYEYKHETASFTNGKFSFFVGNIHSFSTPTSVYFDYVKVERIMEKSPDTVAPQIWGALDTVWLQGEAFDPMLGLRVYDHVDKTLTVDDIEYTGTVNVDVPGDYDLVYTLEDASGNVLTHTRVITVVEAEDMVAQRINFIDGDFEDETPITTADNNMGWTLKTGPGTGTWNQAFVDGHFEIDILTVGTAPHGIQFFQRNGFYLEAHTTYSISFKAKADVVRDIRVIMENPSENFRNLSLHTVELGTDWTTYELVIHNGFTTTADAKIGFFLGLIDADAPERSAATKVYFDDVEVKLIGYAVDEVAPMIWVADAEVEQDAVFNPLTGVKYGDFAKAPQLVITSETAGLVTFNEGVYTIDTSTVGNFIFTYTVTDIYGNVTVFDRALNIVEPVIE</sequence>
<dbReference type="InterPro" id="IPR003305">
    <property type="entry name" value="CenC_carb-bd"/>
</dbReference>
<dbReference type="PROSITE" id="PS51257">
    <property type="entry name" value="PROKAR_LIPOPROTEIN"/>
    <property type="match status" value="1"/>
</dbReference>
<dbReference type="Pfam" id="PF16403">
    <property type="entry name" value="Bact_surface_Ig-like"/>
    <property type="match status" value="5"/>
</dbReference>
<evidence type="ECO:0000256" key="1">
    <source>
        <dbReference type="ARBA" id="ARBA00022801"/>
    </source>
</evidence>
<feature type="domain" description="CBM-cenC" evidence="3">
    <location>
        <begin position="368"/>
        <end position="496"/>
    </location>
</feature>
<organism evidence="5 6">
    <name type="scientific">Peloplasma aerotolerans</name>
    <dbReference type="NCBI Taxonomy" id="3044389"/>
    <lineage>
        <taxon>Bacteria</taxon>
        <taxon>Bacillati</taxon>
        <taxon>Mycoplasmatota</taxon>
        <taxon>Mollicutes</taxon>
        <taxon>Acholeplasmatales</taxon>
        <taxon>Acholeplasmataceae</taxon>
        <taxon>Peloplasma</taxon>
    </lineage>
</organism>
<dbReference type="Pfam" id="PF02018">
    <property type="entry name" value="CBM_4_9"/>
    <property type="match status" value="5"/>
</dbReference>
<proteinExistence type="predicted"/>
<feature type="chain" id="PRO_5043398017" evidence="2">
    <location>
        <begin position="22"/>
        <end position="1348"/>
    </location>
</feature>
<feature type="domain" description="Pesticidal crystal protein Cry22Aa Ig-like" evidence="4">
    <location>
        <begin position="527"/>
        <end position="599"/>
    </location>
</feature>
<name>A0AAW6UB02_9MOLU</name>
<accession>A0AAW6UB02</accession>
<feature type="domain" description="CBM-cenC" evidence="3">
    <location>
        <begin position="129"/>
        <end position="251"/>
    </location>
</feature>
<dbReference type="RefSeq" id="WP_282840032.1">
    <property type="nucleotide sequence ID" value="NZ_JASCXW010000037.1"/>
</dbReference>
<feature type="domain" description="CBM-cenC" evidence="3">
    <location>
        <begin position="853"/>
        <end position="977"/>
    </location>
</feature>
<dbReference type="PANTHER" id="PTHR24273:SF32">
    <property type="entry name" value="HYALIN"/>
    <property type="match status" value="1"/>
</dbReference>
<dbReference type="InterPro" id="IPR013783">
    <property type="entry name" value="Ig-like_fold"/>
</dbReference>
<dbReference type="InterPro" id="IPR008979">
    <property type="entry name" value="Galactose-bd-like_sf"/>
</dbReference>
<feature type="domain" description="CBM-cenC" evidence="3">
    <location>
        <begin position="1095"/>
        <end position="1225"/>
    </location>
</feature>
<dbReference type="PANTHER" id="PTHR24273">
    <property type="entry name" value="FI04643P-RELATED"/>
    <property type="match status" value="1"/>
</dbReference>
<feature type="domain" description="Pesticidal crystal protein Cry22Aa Ig-like" evidence="4">
    <location>
        <begin position="1011"/>
        <end position="1081"/>
    </location>
</feature>
<dbReference type="Gene3D" id="2.60.120.260">
    <property type="entry name" value="Galactose-binding domain-like"/>
    <property type="match status" value="5"/>
</dbReference>
<keyword evidence="1" id="KW-0378">Hydrolase</keyword>
<feature type="domain" description="Pesticidal crystal protein Cry22Aa Ig-like" evidence="4">
    <location>
        <begin position="51"/>
        <end position="119"/>
    </location>
</feature>
<dbReference type="Proteomes" id="UP001431532">
    <property type="component" value="Unassembled WGS sequence"/>
</dbReference>
<dbReference type="SUPFAM" id="SSF49785">
    <property type="entry name" value="Galactose-binding domain-like"/>
    <property type="match status" value="5"/>
</dbReference>